<evidence type="ECO:0000256" key="3">
    <source>
        <dbReference type="PIRSR" id="PIRSR000077-1"/>
    </source>
</evidence>
<dbReference type="VEuPathDB" id="FungiDB:SJAG_04953"/>
<evidence type="ECO:0000313" key="7">
    <source>
        <dbReference type="JaponicusDB" id="SJAG_04953"/>
    </source>
</evidence>
<dbReference type="InterPro" id="IPR005746">
    <property type="entry name" value="Thioredoxin"/>
</dbReference>
<dbReference type="NCBIfam" id="TIGR01068">
    <property type="entry name" value="thioredoxin"/>
    <property type="match status" value="1"/>
</dbReference>
<evidence type="ECO:0000259" key="5">
    <source>
        <dbReference type="PROSITE" id="PS51352"/>
    </source>
</evidence>
<dbReference type="STRING" id="402676.B6K874"/>
<dbReference type="OrthoDB" id="10263751at2759"/>
<comment type="similarity">
    <text evidence="2">Belongs to the thioredoxin family.</text>
</comment>
<dbReference type="CDD" id="cd02947">
    <property type="entry name" value="TRX_family"/>
    <property type="match status" value="1"/>
</dbReference>
<dbReference type="eggNOG" id="KOG0907">
    <property type="taxonomic scope" value="Eukaryota"/>
</dbReference>
<dbReference type="Pfam" id="PF00085">
    <property type="entry name" value="Thioredoxin"/>
    <property type="match status" value="1"/>
</dbReference>
<dbReference type="PANTHER" id="PTHR46115">
    <property type="entry name" value="THIOREDOXIN-LIKE PROTEIN 1"/>
    <property type="match status" value="1"/>
</dbReference>
<feature type="site" description="Contributes to redox potential value" evidence="3">
    <location>
        <position position="31"/>
    </location>
</feature>
<name>B6K874_SCHJY</name>
<keyword evidence="1 4" id="KW-1015">Disulfide bond</keyword>
<dbReference type="AlphaFoldDB" id="B6K874"/>
<dbReference type="OMA" id="HIHYVTD"/>
<evidence type="ECO:0000313" key="6">
    <source>
        <dbReference type="EMBL" id="EEB09728.1"/>
    </source>
</evidence>
<evidence type="ECO:0000256" key="1">
    <source>
        <dbReference type="ARBA" id="ARBA00023157"/>
    </source>
</evidence>
<dbReference type="SUPFAM" id="SSF52833">
    <property type="entry name" value="Thioredoxin-like"/>
    <property type="match status" value="1"/>
</dbReference>
<keyword evidence="8" id="KW-1185">Reference proteome</keyword>
<dbReference type="PRINTS" id="PR00421">
    <property type="entry name" value="THIOREDOXIN"/>
</dbReference>
<dbReference type="JaponicusDB" id="SJAG_04953">
    <property type="gene designation" value="trx1"/>
</dbReference>
<proteinExistence type="inferred from homology"/>
<dbReference type="GeneID" id="7050383"/>
<sequence>MVQQITSVDEFQTAINGSGLVVIDFFATWCGPCKAIAPKVDQLSKTYTDATFYKVDVEELSEVAVTANVQAMPTFVFYKAGQKVADVVGANPAKLEATIKQNL</sequence>
<dbReference type="PROSITE" id="PS51352">
    <property type="entry name" value="THIOREDOXIN_2"/>
    <property type="match status" value="1"/>
</dbReference>
<accession>B6K874</accession>
<feature type="site" description="Contributes to redox potential value" evidence="3">
    <location>
        <position position="32"/>
    </location>
</feature>
<evidence type="ECO:0000256" key="2">
    <source>
        <dbReference type="PIRNR" id="PIRNR000077"/>
    </source>
</evidence>
<dbReference type="RefSeq" id="XP_002176021.1">
    <property type="nucleotide sequence ID" value="XM_002175985.2"/>
</dbReference>
<dbReference type="InterPro" id="IPR036249">
    <property type="entry name" value="Thioredoxin-like_sf"/>
</dbReference>
<dbReference type="GO" id="GO:0015035">
    <property type="term" value="F:protein-disulfide reductase activity"/>
    <property type="evidence" value="ECO:0000318"/>
    <property type="project" value="GO_Central"/>
</dbReference>
<dbReference type="PROSITE" id="PS00194">
    <property type="entry name" value="THIOREDOXIN_1"/>
    <property type="match status" value="1"/>
</dbReference>
<dbReference type="InterPro" id="IPR013766">
    <property type="entry name" value="Thioredoxin_domain"/>
</dbReference>
<dbReference type="FunFam" id="3.40.30.10:FF:000245">
    <property type="entry name" value="Thioredoxin"/>
    <property type="match status" value="1"/>
</dbReference>
<evidence type="ECO:0000256" key="4">
    <source>
        <dbReference type="PIRSR" id="PIRSR000077-4"/>
    </source>
</evidence>
<reference evidence="6 8" key="1">
    <citation type="journal article" date="2011" name="Science">
        <title>Comparative functional genomics of the fission yeasts.</title>
        <authorList>
            <person name="Rhind N."/>
            <person name="Chen Z."/>
            <person name="Yassour M."/>
            <person name="Thompson D.A."/>
            <person name="Haas B.J."/>
            <person name="Habib N."/>
            <person name="Wapinski I."/>
            <person name="Roy S."/>
            <person name="Lin M.F."/>
            <person name="Heiman D.I."/>
            <person name="Young S.K."/>
            <person name="Furuya K."/>
            <person name="Guo Y."/>
            <person name="Pidoux A."/>
            <person name="Chen H.M."/>
            <person name="Robbertse B."/>
            <person name="Goldberg J.M."/>
            <person name="Aoki K."/>
            <person name="Bayne E.H."/>
            <person name="Berlin A.M."/>
            <person name="Desjardins C.A."/>
            <person name="Dobbs E."/>
            <person name="Dukaj L."/>
            <person name="Fan L."/>
            <person name="FitzGerald M.G."/>
            <person name="French C."/>
            <person name="Gujja S."/>
            <person name="Hansen K."/>
            <person name="Keifenheim D."/>
            <person name="Levin J.Z."/>
            <person name="Mosher R.A."/>
            <person name="Mueller C.A."/>
            <person name="Pfiffner J."/>
            <person name="Priest M."/>
            <person name="Russ C."/>
            <person name="Smialowska A."/>
            <person name="Swoboda P."/>
            <person name="Sykes S.M."/>
            <person name="Vaughn M."/>
            <person name="Vengrova S."/>
            <person name="Yoder R."/>
            <person name="Zeng Q."/>
            <person name="Allshire R."/>
            <person name="Baulcombe D."/>
            <person name="Birren B.W."/>
            <person name="Brown W."/>
            <person name="Ekwall K."/>
            <person name="Kellis M."/>
            <person name="Leatherwood J."/>
            <person name="Levin H."/>
            <person name="Margalit H."/>
            <person name="Martienssen R."/>
            <person name="Nieduszynski C.A."/>
            <person name="Spatafora J.W."/>
            <person name="Friedman N."/>
            <person name="Dalgaard J.Z."/>
            <person name="Baumann P."/>
            <person name="Niki H."/>
            <person name="Regev A."/>
            <person name="Nusbaum C."/>
        </authorList>
    </citation>
    <scope>NUCLEOTIDE SEQUENCE [LARGE SCALE GENOMIC DNA]</scope>
    <source>
        <strain evidence="8">yFS275 / FY16936</strain>
    </source>
</reference>
<feature type="disulfide bond" description="Redox-active" evidence="4">
    <location>
        <begin position="30"/>
        <end position="33"/>
    </location>
</feature>
<dbReference type="GO" id="GO:0005829">
    <property type="term" value="C:cytosol"/>
    <property type="evidence" value="ECO:0000318"/>
    <property type="project" value="GO_Central"/>
</dbReference>
<evidence type="ECO:0000313" key="8">
    <source>
        <dbReference type="Proteomes" id="UP000001744"/>
    </source>
</evidence>
<dbReference type="Proteomes" id="UP000001744">
    <property type="component" value="Unassembled WGS sequence"/>
</dbReference>
<feature type="domain" description="Thioredoxin" evidence="5">
    <location>
        <begin position="1"/>
        <end position="103"/>
    </location>
</feature>
<keyword evidence="4" id="KW-0676">Redox-active center</keyword>
<organism evidence="6 8">
    <name type="scientific">Schizosaccharomyces japonicus (strain yFS275 / FY16936)</name>
    <name type="common">Fission yeast</name>
    <dbReference type="NCBI Taxonomy" id="402676"/>
    <lineage>
        <taxon>Eukaryota</taxon>
        <taxon>Fungi</taxon>
        <taxon>Dikarya</taxon>
        <taxon>Ascomycota</taxon>
        <taxon>Taphrinomycotina</taxon>
        <taxon>Schizosaccharomycetes</taxon>
        <taxon>Schizosaccharomycetales</taxon>
        <taxon>Schizosaccharomycetaceae</taxon>
        <taxon>Schizosaccharomyces</taxon>
    </lineage>
</organism>
<dbReference type="Gene3D" id="3.40.30.10">
    <property type="entry name" value="Glutaredoxin"/>
    <property type="match status" value="1"/>
</dbReference>
<gene>
    <name evidence="7" type="primary">trx1</name>
    <name evidence="6" type="ORF">SJAG_04953</name>
</gene>
<dbReference type="PIRSF" id="PIRSF000077">
    <property type="entry name" value="Thioredoxin"/>
    <property type="match status" value="1"/>
</dbReference>
<dbReference type="HOGENOM" id="CLU_090389_14_0_1"/>
<protein>
    <recommendedName>
        <fullName evidence="2">Thioredoxin</fullName>
    </recommendedName>
</protein>
<feature type="active site" description="Nucleophile" evidence="3">
    <location>
        <position position="33"/>
    </location>
</feature>
<dbReference type="InterPro" id="IPR017937">
    <property type="entry name" value="Thioredoxin_CS"/>
</dbReference>
<dbReference type="EMBL" id="KE651167">
    <property type="protein sequence ID" value="EEB09728.1"/>
    <property type="molecule type" value="Genomic_DNA"/>
</dbReference>
<feature type="site" description="Deprotonates C-terminal active site Cys" evidence="3">
    <location>
        <position position="24"/>
    </location>
</feature>
<feature type="active site" description="Nucleophile" evidence="3">
    <location>
        <position position="30"/>
    </location>
</feature>